<dbReference type="InterPro" id="IPR013216">
    <property type="entry name" value="Methyltransf_11"/>
</dbReference>
<proteinExistence type="predicted"/>
<evidence type="ECO:0000313" key="3">
    <source>
        <dbReference type="Proteomes" id="UP000297777"/>
    </source>
</evidence>
<name>A0A4Z1F855_9HELO</name>
<comment type="caution">
    <text evidence="2">The sequence shown here is derived from an EMBL/GenBank/DDBJ whole genome shotgun (WGS) entry which is preliminary data.</text>
</comment>
<evidence type="ECO:0000259" key="1">
    <source>
        <dbReference type="Pfam" id="PF08241"/>
    </source>
</evidence>
<dbReference type="PANTHER" id="PTHR44942:SF10">
    <property type="entry name" value="METHYLTRANSFERASE TYPE 11 DOMAIN-CONTAINING PROTEIN"/>
    <property type="match status" value="1"/>
</dbReference>
<keyword evidence="3" id="KW-1185">Reference proteome</keyword>
<dbReference type="GO" id="GO:0008757">
    <property type="term" value="F:S-adenosylmethionine-dependent methyltransferase activity"/>
    <property type="evidence" value="ECO:0007669"/>
    <property type="project" value="InterPro"/>
</dbReference>
<dbReference type="Proteomes" id="UP000297777">
    <property type="component" value="Unassembled WGS sequence"/>
</dbReference>
<sequence>MSAANLDPTNPPNSDPTFRNYTSQQAAKYAAHRLSYPSKLYETVIQHHEKTGGQFNLVLDLGCGPGNATRDIAGYFEEAIGCDAGEAMIGAARELGGKTKSGKDIVWVVGSGEEFAGLEEVREGTVDLITVAMAVHWFDMDKFWAQVAKALKPGGTVGFSFAPALLVKSRCTLEIHTTNREQKVANKKYRSRYGHAVVHYVPSPPPHSLENPPTNLLQASYYPHPSVPNRSELLRIFLNFERNILAPYELLPNRLSRDMYDNLPLPWNIPHPIPSSILPPSQFLKLDYDRDGILSNPESDDFFFGGREVTLKQAEKSLETASMVTRWREAHPEAVGTEKDVLKMHMEELRKAMGENESMRTGNSTTIILVKKALET</sequence>
<gene>
    <name evidence="2" type="ORF">BTUL_0007g00770</name>
</gene>
<dbReference type="SUPFAM" id="SSF53335">
    <property type="entry name" value="S-adenosyl-L-methionine-dependent methyltransferases"/>
    <property type="match status" value="1"/>
</dbReference>
<organism evidence="2 3">
    <name type="scientific">Botrytis tulipae</name>
    <dbReference type="NCBI Taxonomy" id="87230"/>
    <lineage>
        <taxon>Eukaryota</taxon>
        <taxon>Fungi</taxon>
        <taxon>Dikarya</taxon>
        <taxon>Ascomycota</taxon>
        <taxon>Pezizomycotina</taxon>
        <taxon>Leotiomycetes</taxon>
        <taxon>Helotiales</taxon>
        <taxon>Sclerotiniaceae</taxon>
        <taxon>Botrytis</taxon>
    </lineage>
</organism>
<dbReference type="InterPro" id="IPR029063">
    <property type="entry name" value="SAM-dependent_MTases_sf"/>
</dbReference>
<dbReference type="AlphaFoldDB" id="A0A4Z1F855"/>
<dbReference type="InterPro" id="IPR051052">
    <property type="entry name" value="Diverse_substrate_MTase"/>
</dbReference>
<dbReference type="PANTHER" id="PTHR44942">
    <property type="entry name" value="METHYLTRANSF_11 DOMAIN-CONTAINING PROTEIN"/>
    <property type="match status" value="1"/>
</dbReference>
<dbReference type="OrthoDB" id="10027013at2759"/>
<accession>A0A4Z1F855</accession>
<dbReference type="EMBL" id="PQXH01000007">
    <property type="protein sequence ID" value="TGO18923.1"/>
    <property type="molecule type" value="Genomic_DNA"/>
</dbReference>
<evidence type="ECO:0000313" key="2">
    <source>
        <dbReference type="EMBL" id="TGO18923.1"/>
    </source>
</evidence>
<feature type="domain" description="Methyltransferase type 11" evidence="1">
    <location>
        <begin position="59"/>
        <end position="157"/>
    </location>
</feature>
<protein>
    <recommendedName>
        <fullName evidence="1">Methyltransferase type 11 domain-containing protein</fullName>
    </recommendedName>
</protein>
<reference evidence="2 3" key="1">
    <citation type="submission" date="2017-12" db="EMBL/GenBank/DDBJ databases">
        <title>Comparative genomics of Botrytis spp.</title>
        <authorList>
            <person name="Valero-Jimenez C.A."/>
            <person name="Tapia P."/>
            <person name="Veloso J."/>
            <person name="Silva-Moreno E."/>
            <person name="Staats M."/>
            <person name="Valdes J.H."/>
            <person name="Van Kan J.A.L."/>
        </authorList>
    </citation>
    <scope>NUCLEOTIDE SEQUENCE [LARGE SCALE GENOMIC DNA]</scope>
    <source>
        <strain evidence="2 3">Bt9001</strain>
    </source>
</reference>
<dbReference type="Pfam" id="PF08241">
    <property type="entry name" value="Methyltransf_11"/>
    <property type="match status" value="1"/>
</dbReference>
<dbReference type="Gene3D" id="3.40.50.150">
    <property type="entry name" value="Vaccinia Virus protein VP39"/>
    <property type="match status" value="2"/>
</dbReference>
<dbReference type="CDD" id="cd02440">
    <property type="entry name" value="AdoMet_MTases"/>
    <property type="match status" value="1"/>
</dbReference>